<dbReference type="SUPFAM" id="SSF159594">
    <property type="entry name" value="XCC0632-like"/>
    <property type="match status" value="1"/>
</dbReference>
<dbReference type="PROSITE" id="PS51257">
    <property type="entry name" value="PROKAR_LIPOPROTEIN"/>
    <property type="match status" value="1"/>
</dbReference>
<dbReference type="InterPro" id="IPR005586">
    <property type="entry name" value="ABC_trans_aux"/>
</dbReference>
<evidence type="ECO:0000259" key="1">
    <source>
        <dbReference type="Pfam" id="PF03886"/>
    </source>
</evidence>
<evidence type="ECO:0000313" key="2">
    <source>
        <dbReference type="EMBL" id="OQX05362.1"/>
    </source>
</evidence>
<reference evidence="2 3" key="1">
    <citation type="submission" date="2017-01" db="EMBL/GenBank/DDBJ databases">
        <title>Novel large sulfur bacteria in the metagenomes of groundwater-fed chemosynthetic microbial mats in the Lake Huron basin.</title>
        <authorList>
            <person name="Sharrar A.M."/>
            <person name="Flood B.E."/>
            <person name="Bailey J.V."/>
            <person name="Jones D.S."/>
            <person name="Biddanda B."/>
            <person name="Ruberg S.A."/>
            <person name="Marcus D.N."/>
            <person name="Dick G.J."/>
        </authorList>
    </citation>
    <scope>NUCLEOTIDE SEQUENCE [LARGE SCALE GENOMIC DNA]</scope>
    <source>
        <strain evidence="2">A8</strain>
    </source>
</reference>
<protein>
    <recommendedName>
        <fullName evidence="1">ABC-type transport auxiliary lipoprotein component domain-containing protein</fullName>
    </recommendedName>
</protein>
<dbReference type="Gene3D" id="3.40.50.10610">
    <property type="entry name" value="ABC-type transport auxiliary lipoprotein component"/>
    <property type="match status" value="1"/>
</dbReference>
<dbReference type="Pfam" id="PF03886">
    <property type="entry name" value="ABC_trans_aux"/>
    <property type="match status" value="1"/>
</dbReference>
<dbReference type="AlphaFoldDB" id="A0A1Y1QGW5"/>
<dbReference type="EMBL" id="MTEJ01000293">
    <property type="protein sequence ID" value="OQX05362.1"/>
    <property type="molecule type" value="Genomic_DNA"/>
</dbReference>
<feature type="domain" description="ABC-type transport auxiliary lipoprotein component" evidence="1">
    <location>
        <begin position="41"/>
        <end position="189"/>
    </location>
</feature>
<accession>A0A1Y1QGW5</accession>
<organism evidence="2 3">
    <name type="scientific">Thiothrix lacustris</name>
    <dbReference type="NCBI Taxonomy" id="525917"/>
    <lineage>
        <taxon>Bacteria</taxon>
        <taxon>Pseudomonadati</taxon>
        <taxon>Pseudomonadota</taxon>
        <taxon>Gammaproteobacteria</taxon>
        <taxon>Thiotrichales</taxon>
        <taxon>Thiotrichaceae</taxon>
        <taxon>Thiothrix</taxon>
    </lineage>
</organism>
<evidence type="ECO:0000313" key="3">
    <source>
        <dbReference type="Proteomes" id="UP000192491"/>
    </source>
</evidence>
<name>A0A1Y1QGW5_9GAMM</name>
<dbReference type="Proteomes" id="UP000192491">
    <property type="component" value="Unassembled WGS sequence"/>
</dbReference>
<comment type="caution">
    <text evidence="2">The sequence shown here is derived from an EMBL/GenBank/DDBJ whole genome shotgun (WGS) entry which is preliminary data.</text>
</comment>
<gene>
    <name evidence="2" type="ORF">BWK73_33800</name>
</gene>
<proteinExistence type="predicted"/>
<sequence>MKYLWLWLSLVGLLAGCSAPLKSDLPNEQVYRLAPVVDIAARRLPLTLYVPPLTATPALDSARISLIKPPSQQDFIAHSRWPDELPSYLHALILEGLARSEGFQAVSEQRLGRDASLKLLLRVTDFQAEYSADGKEEATIVVGITATLLTGKTPHLLKQQHYEARQTHVALRTGSIVAAMNQALGGVMAALLTDLQRAL</sequence>